<gene>
    <name evidence="2" type="ORF">GCM10007157_02760</name>
</gene>
<keyword evidence="3" id="KW-1185">Reference proteome</keyword>
<dbReference type="Proteomes" id="UP000623776">
    <property type="component" value="Unassembled WGS sequence"/>
</dbReference>
<dbReference type="AlphaFoldDB" id="A0A8H9ITU7"/>
<feature type="transmembrane region" description="Helical" evidence="1">
    <location>
        <begin position="36"/>
        <end position="56"/>
    </location>
</feature>
<evidence type="ECO:0000313" key="3">
    <source>
        <dbReference type="Proteomes" id="UP000623776"/>
    </source>
</evidence>
<evidence type="ECO:0000313" key="2">
    <source>
        <dbReference type="EMBL" id="GHD54388.1"/>
    </source>
</evidence>
<keyword evidence="1" id="KW-0472">Membrane</keyword>
<protein>
    <submittedName>
        <fullName evidence="2">Uncharacterized protein</fullName>
    </submittedName>
</protein>
<organism evidence="2 3">
    <name type="scientific">Vreelandella hamiltonii</name>
    <dbReference type="NCBI Taxonomy" id="502829"/>
    <lineage>
        <taxon>Bacteria</taxon>
        <taxon>Pseudomonadati</taxon>
        <taxon>Pseudomonadota</taxon>
        <taxon>Gammaproteobacteria</taxon>
        <taxon>Oceanospirillales</taxon>
        <taxon>Halomonadaceae</taxon>
        <taxon>Vreelandella</taxon>
    </lineage>
</organism>
<sequence length="58" mass="6622">MRQHLYKGTQPGSREHLEKYLMDQKRSRAKAKEPDTLAIATSAFFLGCAMTLLAMMTF</sequence>
<keyword evidence="1" id="KW-0812">Transmembrane</keyword>
<name>A0A8H9ITU7_9GAMM</name>
<evidence type="ECO:0000256" key="1">
    <source>
        <dbReference type="SAM" id="Phobius"/>
    </source>
</evidence>
<accession>A0A8H9ITU7</accession>
<reference evidence="3" key="1">
    <citation type="journal article" date="2019" name="Int. J. Syst. Evol. Microbiol.">
        <title>The Global Catalogue of Microorganisms (GCM) 10K type strain sequencing project: providing services to taxonomists for standard genome sequencing and annotation.</title>
        <authorList>
            <consortium name="The Broad Institute Genomics Platform"/>
            <consortium name="The Broad Institute Genome Sequencing Center for Infectious Disease"/>
            <person name="Wu L."/>
            <person name="Ma J."/>
        </authorList>
    </citation>
    <scope>NUCLEOTIDE SEQUENCE [LARGE SCALE GENOMIC DNA]</scope>
    <source>
        <strain evidence="3">KCTC 22154</strain>
    </source>
</reference>
<keyword evidence="1" id="KW-1133">Transmembrane helix</keyword>
<proteinExistence type="predicted"/>
<dbReference type="EMBL" id="BMXN01000001">
    <property type="protein sequence ID" value="GHD54388.1"/>
    <property type="molecule type" value="Genomic_DNA"/>
</dbReference>
<comment type="caution">
    <text evidence="2">The sequence shown here is derived from an EMBL/GenBank/DDBJ whole genome shotgun (WGS) entry which is preliminary data.</text>
</comment>